<protein>
    <submittedName>
        <fullName evidence="1">Molybdenum-binding protein</fullName>
    </submittedName>
</protein>
<sequence length="128" mass="14576">MANQAEIIKQYLNENGKINCLDGFKLARKLNIDPGEIAELTKKYGIKIDNCELGVFGDNDFGERRDDIYEKLSLKADNEKKLECSVAWEVAQEFSLKKVGSTTKKSDIEVIYCQLGCFRRRIHHGSKS</sequence>
<dbReference type="RefSeq" id="WP_008340338.1">
    <property type="nucleotide sequence ID" value="NZ_AFRZ01000001.1"/>
</dbReference>
<evidence type="ECO:0000313" key="2">
    <source>
        <dbReference type="Proteomes" id="UP000006431"/>
    </source>
</evidence>
<evidence type="ECO:0000313" key="1">
    <source>
        <dbReference type="EMBL" id="EHP28651.1"/>
    </source>
</evidence>
<dbReference type="AlphaFoldDB" id="H1FSA5"/>
<dbReference type="Proteomes" id="UP000006431">
    <property type="component" value="Unassembled WGS sequence"/>
</dbReference>
<dbReference type="PATRIC" id="fig|929558.5.peg.126"/>
<dbReference type="HOGENOM" id="CLU_1830974_0_0_7"/>
<dbReference type="OrthoDB" id="5334582at2"/>
<dbReference type="EMBL" id="AFRZ01000001">
    <property type="protein sequence ID" value="EHP28651.1"/>
    <property type="molecule type" value="Genomic_DNA"/>
</dbReference>
<gene>
    <name evidence="1" type="primary">modE</name>
    <name evidence="1" type="ORF">SMGD1_0124</name>
</gene>
<dbReference type="STRING" id="929558.SMGD1_0124"/>
<dbReference type="eggNOG" id="COG2005">
    <property type="taxonomic scope" value="Bacteria"/>
</dbReference>
<proteinExistence type="predicted"/>
<organism evidence="1 2">
    <name type="scientific">Sulfurimonas gotlandica (strain DSM 19862 / JCM 16533 / GD1)</name>
    <dbReference type="NCBI Taxonomy" id="929558"/>
    <lineage>
        <taxon>Bacteria</taxon>
        <taxon>Pseudomonadati</taxon>
        <taxon>Campylobacterota</taxon>
        <taxon>Epsilonproteobacteria</taxon>
        <taxon>Campylobacterales</taxon>
        <taxon>Sulfurimonadaceae</taxon>
        <taxon>Sulfurimonas</taxon>
    </lineage>
</organism>
<reference evidence="1 2" key="1">
    <citation type="journal article" date="2012" name="Proc. Natl. Acad. Sci. U.S.A.">
        <title>Genome and physiology of a model Epsilonproteobacterium responsible for sulfide detoxification in marine oxygen depletion zones.</title>
        <authorList>
            <person name="Grote J."/>
            <person name="Schott T."/>
            <person name="Bruckner C.G."/>
            <person name="Glockner F.O."/>
            <person name="Jost G."/>
            <person name="Teeling H."/>
            <person name="Labrenz M."/>
            <person name="Jurgens K."/>
        </authorList>
    </citation>
    <scope>NUCLEOTIDE SEQUENCE [LARGE SCALE GENOMIC DNA]</scope>
    <source>
        <strain evidence="1 2">GD1</strain>
    </source>
</reference>
<accession>H1FSA5</accession>
<name>H1FSA5_SULGG</name>
<keyword evidence="2" id="KW-1185">Reference proteome</keyword>
<comment type="caution">
    <text evidence="1">The sequence shown here is derived from an EMBL/GenBank/DDBJ whole genome shotgun (WGS) entry which is preliminary data.</text>
</comment>